<protein>
    <recommendedName>
        <fullName evidence="1">Beta-ketoacyl synthase-like N-terminal domain-containing protein</fullName>
    </recommendedName>
</protein>
<comment type="caution">
    <text evidence="2">The sequence shown here is derived from an EMBL/GenBank/DDBJ whole genome shotgun (WGS) entry which is preliminary data.</text>
</comment>
<dbReference type="RefSeq" id="WP_135445023.1">
    <property type="nucleotide sequence ID" value="NZ_SRLE01000009.1"/>
</dbReference>
<name>A0A4Z0LZR1_9GAMM</name>
<sequence length="277" mass="29247">MQVAIRGIGALGEGFSDWDGLRRVLAGGESDAEQVAPRPQLIPANERRRAPLAVRLAVEACSQAVAASGLDAADLACVFTSGLGDTDLTDYMCRELAGERKQLSPTKFHNSVHNAAAGYWTIATDCRQPANSVAGLEQSVPVALLEGVTQCLVENRPVIIAFYDIPTRSALAELFANREAFAAALVITPEDDPAALARLACEVEADPAPQWPQPDLPPALSHSYQYNPAARVLPLLVASTGSLNAEFSLPLSGGTRLQCRVSPTGATPNNPAQEVNP</sequence>
<dbReference type="InterPro" id="IPR016039">
    <property type="entry name" value="Thiolase-like"/>
</dbReference>
<dbReference type="GO" id="GO:0016746">
    <property type="term" value="F:acyltransferase activity"/>
    <property type="evidence" value="ECO:0007669"/>
    <property type="project" value="InterPro"/>
</dbReference>
<dbReference type="Proteomes" id="UP000298050">
    <property type="component" value="Unassembled WGS sequence"/>
</dbReference>
<dbReference type="SUPFAM" id="SSF53901">
    <property type="entry name" value="Thiolase-like"/>
    <property type="match status" value="1"/>
</dbReference>
<organism evidence="2 3">
    <name type="scientific">Mangrovimicrobium sediminis</name>
    <dbReference type="NCBI Taxonomy" id="2562682"/>
    <lineage>
        <taxon>Bacteria</taxon>
        <taxon>Pseudomonadati</taxon>
        <taxon>Pseudomonadota</taxon>
        <taxon>Gammaproteobacteria</taxon>
        <taxon>Cellvibrionales</taxon>
        <taxon>Halieaceae</taxon>
        <taxon>Mangrovimicrobium</taxon>
    </lineage>
</organism>
<evidence type="ECO:0000313" key="2">
    <source>
        <dbReference type="EMBL" id="TGD72676.1"/>
    </source>
</evidence>
<dbReference type="AlphaFoldDB" id="A0A4Z0LZR1"/>
<dbReference type="Pfam" id="PF13723">
    <property type="entry name" value="Ketoacyl-synt_2"/>
    <property type="match status" value="1"/>
</dbReference>
<gene>
    <name evidence="2" type="ORF">E4634_14235</name>
</gene>
<proteinExistence type="predicted"/>
<accession>A0A4Z0LZR1</accession>
<evidence type="ECO:0000259" key="1">
    <source>
        <dbReference type="Pfam" id="PF13723"/>
    </source>
</evidence>
<feature type="domain" description="Beta-ketoacyl synthase-like N-terminal" evidence="1">
    <location>
        <begin position="32"/>
        <end position="194"/>
    </location>
</feature>
<dbReference type="EMBL" id="SRLE01000009">
    <property type="protein sequence ID" value="TGD72676.1"/>
    <property type="molecule type" value="Genomic_DNA"/>
</dbReference>
<reference evidence="2 3" key="1">
    <citation type="submission" date="2019-04" db="EMBL/GenBank/DDBJ databases">
        <title>Taxonomy of novel Haliea sp. from mangrove soil of West Coast of India.</title>
        <authorList>
            <person name="Verma A."/>
            <person name="Kumar P."/>
            <person name="Krishnamurthi S."/>
        </authorList>
    </citation>
    <scope>NUCLEOTIDE SEQUENCE [LARGE SCALE GENOMIC DNA]</scope>
    <source>
        <strain evidence="2 3">SAOS-164</strain>
    </source>
</reference>
<keyword evidence="3" id="KW-1185">Reference proteome</keyword>
<evidence type="ECO:0000313" key="3">
    <source>
        <dbReference type="Proteomes" id="UP000298050"/>
    </source>
</evidence>
<dbReference type="InterPro" id="IPR014030">
    <property type="entry name" value="Ketoacyl_synth_N"/>
</dbReference>
<dbReference type="OrthoDB" id="9798676at2"/>
<dbReference type="Gene3D" id="3.40.47.10">
    <property type="match status" value="1"/>
</dbReference>